<dbReference type="InterPro" id="IPR003594">
    <property type="entry name" value="HATPase_dom"/>
</dbReference>
<comment type="caution">
    <text evidence="3">The sequence shown here is derived from an EMBL/GenBank/DDBJ whole genome shotgun (WGS) entry which is preliminary data.</text>
</comment>
<dbReference type="PANTHER" id="PTHR35526">
    <property type="entry name" value="ANTI-SIGMA-F FACTOR RSBW-RELATED"/>
    <property type="match status" value="1"/>
</dbReference>
<dbReference type="SUPFAM" id="SSF55874">
    <property type="entry name" value="ATPase domain of HSP90 chaperone/DNA topoisomerase II/histidine kinase"/>
    <property type="match status" value="1"/>
</dbReference>
<gene>
    <name evidence="3" type="ORF">ACFY35_21565</name>
</gene>
<dbReference type="InterPro" id="IPR050267">
    <property type="entry name" value="Anti-sigma-factor_SerPK"/>
</dbReference>
<dbReference type="RefSeq" id="WP_026205350.1">
    <property type="nucleotide sequence ID" value="NZ_JBIAZU010000004.1"/>
</dbReference>
<reference evidence="3 4" key="1">
    <citation type="submission" date="2024-10" db="EMBL/GenBank/DDBJ databases">
        <title>The Natural Products Discovery Center: Release of the First 8490 Sequenced Strains for Exploring Actinobacteria Biosynthetic Diversity.</title>
        <authorList>
            <person name="Kalkreuter E."/>
            <person name="Kautsar S.A."/>
            <person name="Yang D."/>
            <person name="Bader C.D."/>
            <person name="Teijaro C.N."/>
            <person name="Fluegel L."/>
            <person name="Davis C.M."/>
            <person name="Simpson J.R."/>
            <person name="Lauterbach L."/>
            <person name="Steele A.D."/>
            <person name="Gui C."/>
            <person name="Meng S."/>
            <person name="Li G."/>
            <person name="Viehrig K."/>
            <person name="Ye F."/>
            <person name="Su P."/>
            <person name="Kiefer A.F."/>
            <person name="Nichols A."/>
            <person name="Cepeda A.J."/>
            <person name="Yan W."/>
            <person name="Fan B."/>
            <person name="Jiang Y."/>
            <person name="Adhikari A."/>
            <person name="Zheng C.-J."/>
            <person name="Schuster L."/>
            <person name="Cowan T.M."/>
            <person name="Smanski M.J."/>
            <person name="Chevrette M.G."/>
            <person name="De Carvalho L.P.S."/>
            <person name="Shen B."/>
        </authorList>
    </citation>
    <scope>NUCLEOTIDE SEQUENCE [LARGE SCALE GENOMIC DNA]</scope>
    <source>
        <strain evidence="3 4">NPDC000087</strain>
    </source>
</reference>
<keyword evidence="1" id="KW-0723">Serine/threonine-protein kinase</keyword>
<dbReference type="Proteomes" id="UP001602245">
    <property type="component" value="Unassembled WGS sequence"/>
</dbReference>
<protein>
    <submittedName>
        <fullName evidence="3">ATP-binding protein</fullName>
    </submittedName>
</protein>
<evidence type="ECO:0000256" key="1">
    <source>
        <dbReference type="ARBA" id="ARBA00022527"/>
    </source>
</evidence>
<name>A0ABW6WIU2_9ACTN</name>
<dbReference type="Gene3D" id="3.30.565.10">
    <property type="entry name" value="Histidine kinase-like ATPase, C-terminal domain"/>
    <property type="match status" value="1"/>
</dbReference>
<dbReference type="Pfam" id="PF13581">
    <property type="entry name" value="HATPase_c_2"/>
    <property type="match status" value="1"/>
</dbReference>
<dbReference type="CDD" id="cd16936">
    <property type="entry name" value="HATPase_RsbW-like"/>
    <property type="match status" value="1"/>
</dbReference>
<dbReference type="PANTHER" id="PTHR35526:SF3">
    <property type="entry name" value="ANTI-SIGMA-F FACTOR RSBW"/>
    <property type="match status" value="1"/>
</dbReference>
<accession>A0ABW6WIU2</accession>
<dbReference type="GO" id="GO:0005524">
    <property type="term" value="F:ATP binding"/>
    <property type="evidence" value="ECO:0007669"/>
    <property type="project" value="UniProtKB-KW"/>
</dbReference>
<keyword evidence="4" id="KW-1185">Reference proteome</keyword>
<keyword evidence="1" id="KW-0808">Transferase</keyword>
<keyword evidence="3" id="KW-0547">Nucleotide-binding</keyword>
<organism evidence="3 4">
    <name type="scientific">Paractinoplanes globisporus</name>
    <dbReference type="NCBI Taxonomy" id="113565"/>
    <lineage>
        <taxon>Bacteria</taxon>
        <taxon>Bacillati</taxon>
        <taxon>Actinomycetota</taxon>
        <taxon>Actinomycetes</taxon>
        <taxon>Micromonosporales</taxon>
        <taxon>Micromonosporaceae</taxon>
        <taxon>Paractinoplanes</taxon>
    </lineage>
</organism>
<keyword evidence="1" id="KW-0418">Kinase</keyword>
<evidence type="ECO:0000313" key="4">
    <source>
        <dbReference type="Proteomes" id="UP001602245"/>
    </source>
</evidence>
<dbReference type="EMBL" id="JBIAZU010000004">
    <property type="protein sequence ID" value="MFF5292037.1"/>
    <property type="molecule type" value="Genomic_DNA"/>
</dbReference>
<sequence length="142" mass="15035">MAGWNIRYPPSPDEELGRWVLGDAPQLESLRAGLQRAVLGRADAENREDLAERLVIVATELAGNALRHGRPPTVVILQRSDGHLVVDVADGAPGAVPAVADQRPAGDGGLGLVLAQRLALEVGWCPTGLGKRVWATFALAEH</sequence>
<feature type="domain" description="Histidine kinase/HSP90-like ATPase" evidence="2">
    <location>
        <begin position="26"/>
        <end position="136"/>
    </location>
</feature>
<evidence type="ECO:0000313" key="3">
    <source>
        <dbReference type="EMBL" id="MFF5292037.1"/>
    </source>
</evidence>
<keyword evidence="3" id="KW-0067">ATP-binding</keyword>
<dbReference type="InterPro" id="IPR036890">
    <property type="entry name" value="HATPase_C_sf"/>
</dbReference>
<proteinExistence type="predicted"/>
<evidence type="ECO:0000259" key="2">
    <source>
        <dbReference type="Pfam" id="PF13581"/>
    </source>
</evidence>